<accession>A0A074LTD4</accession>
<comment type="caution">
    <text evidence="1">The sequence shown here is derived from an EMBL/GenBank/DDBJ whole genome shotgun (WGS) entry which is preliminary data.</text>
</comment>
<sequence>MAKHFNERGDMMKTRIVMDSGREYILDAPKSEVLKLFTNSLGVIINGFVHFEEGFSIAPLHVSSVEEVRE</sequence>
<protein>
    <submittedName>
        <fullName evidence="1">Uncharacterized protein</fullName>
    </submittedName>
</protein>
<name>A0A074LTD4_9BACL</name>
<dbReference type="EMBL" id="JMIR01000005">
    <property type="protein sequence ID" value="KEO84304.1"/>
    <property type="molecule type" value="Genomic_DNA"/>
</dbReference>
<organism evidence="1 2">
    <name type="scientific">Tumebacillus flagellatus</name>
    <dbReference type="NCBI Taxonomy" id="1157490"/>
    <lineage>
        <taxon>Bacteria</taxon>
        <taxon>Bacillati</taxon>
        <taxon>Bacillota</taxon>
        <taxon>Bacilli</taxon>
        <taxon>Bacillales</taxon>
        <taxon>Alicyclobacillaceae</taxon>
        <taxon>Tumebacillus</taxon>
    </lineage>
</organism>
<proteinExistence type="predicted"/>
<reference evidence="1 2" key="1">
    <citation type="journal article" date="2013" name="Int. J. Syst. Evol. Microbiol.">
        <title>Tumebacillus flagellatus sp. nov., an alpha-amylase/pullulanase-producing bacterium isolated from cassava wastewater.</title>
        <authorList>
            <person name="Wang Q."/>
            <person name="Xie N."/>
            <person name="Qin Y."/>
            <person name="Shen N."/>
            <person name="Zhu J."/>
            <person name="Mi H."/>
            <person name="Huang R."/>
        </authorList>
    </citation>
    <scope>NUCLEOTIDE SEQUENCE [LARGE SCALE GENOMIC DNA]</scope>
    <source>
        <strain evidence="1 2">GST4</strain>
    </source>
</reference>
<evidence type="ECO:0000313" key="2">
    <source>
        <dbReference type="Proteomes" id="UP000027931"/>
    </source>
</evidence>
<dbReference type="AlphaFoldDB" id="A0A074LTD4"/>
<dbReference type="Proteomes" id="UP000027931">
    <property type="component" value="Unassembled WGS sequence"/>
</dbReference>
<dbReference type="STRING" id="1157490.EL26_05925"/>
<gene>
    <name evidence="1" type="ORF">EL26_05925</name>
</gene>
<keyword evidence="2" id="KW-1185">Reference proteome</keyword>
<evidence type="ECO:0000313" key="1">
    <source>
        <dbReference type="EMBL" id="KEO84304.1"/>
    </source>
</evidence>